<evidence type="ECO:0000313" key="3">
    <source>
        <dbReference type="EMBL" id="KAG8089512.1"/>
    </source>
</evidence>
<dbReference type="Proteomes" id="UP000729402">
    <property type="component" value="Unassembled WGS sequence"/>
</dbReference>
<reference evidence="3" key="1">
    <citation type="journal article" date="2021" name="bioRxiv">
        <title>Whole Genome Assembly and Annotation of Northern Wild Rice, Zizania palustris L., Supports a Whole Genome Duplication in the Zizania Genus.</title>
        <authorList>
            <person name="Haas M."/>
            <person name="Kono T."/>
            <person name="Macchietto M."/>
            <person name="Millas R."/>
            <person name="McGilp L."/>
            <person name="Shao M."/>
            <person name="Duquette J."/>
            <person name="Hirsch C.N."/>
            <person name="Kimball J."/>
        </authorList>
    </citation>
    <scope>NUCLEOTIDE SEQUENCE</scope>
    <source>
        <tissue evidence="3">Fresh leaf tissue</tissue>
    </source>
</reference>
<gene>
    <name evidence="3" type="ORF">GUJ93_ZPchr0011g28545</name>
</gene>
<proteinExistence type="predicted"/>
<sequence length="90" mass="9021">MGEIEKLVEKGDRREDAVFGGDDERSAGGENSSKSPIIWDKGLDGGSAGVGLTPSNSCSRGVLPFSAAAASAVVVVIAVAVAVAVTVFLT</sequence>
<dbReference type="EMBL" id="JAAALK010000081">
    <property type="protein sequence ID" value="KAG8089512.1"/>
    <property type="molecule type" value="Genomic_DNA"/>
</dbReference>
<keyword evidence="2" id="KW-0472">Membrane</keyword>
<evidence type="ECO:0000313" key="4">
    <source>
        <dbReference type="Proteomes" id="UP000729402"/>
    </source>
</evidence>
<organism evidence="3 4">
    <name type="scientific">Zizania palustris</name>
    <name type="common">Northern wild rice</name>
    <dbReference type="NCBI Taxonomy" id="103762"/>
    <lineage>
        <taxon>Eukaryota</taxon>
        <taxon>Viridiplantae</taxon>
        <taxon>Streptophyta</taxon>
        <taxon>Embryophyta</taxon>
        <taxon>Tracheophyta</taxon>
        <taxon>Spermatophyta</taxon>
        <taxon>Magnoliopsida</taxon>
        <taxon>Liliopsida</taxon>
        <taxon>Poales</taxon>
        <taxon>Poaceae</taxon>
        <taxon>BOP clade</taxon>
        <taxon>Oryzoideae</taxon>
        <taxon>Oryzeae</taxon>
        <taxon>Zizaniinae</taxon>
        <taxon>Zizania</taxon>
    </lineage>
</organism>
<dbReference type="AlphaFoldDB" id="A0A8J5WIL2"/>
<accession>A0A8J5WIL2</accession>
<evidence type="ECO:0000256" key="1">
    <source>
        <dbReference type="SAM" id="MobiDB-lite"/>
    </source>
</evidence>
<reference evidence="3" key="2">
    <citation type="submission" date="2021-02" db="EMBL/GenBank/DDBJ databases">
        <authorList>
            <person name="Kimball J.A."/>
            <person name="Haas M.W."/>
            <person name="Macchietto M."/>
            <person name="Kono T."/>
            <person name="Duquette J."/>
            <person name="Shao M."/>
        </authorList>
    </citation>
    <scope>NUCLEOTIDE SEQUENCE</scope>
    <source>
        <tissue evidence="3">Fresh leaf tissue</tissue>
    </source>
</reference>
<comment type="caution">
    <text evidence="3">The sequence shown here is derived from an EMBL/GenBank/DDBJ whole genome shotgun (WGS) entry which is preliminary data.</text>
</comment>
<evidence type="ECO:0000256" key="2">
    <source>
        <dbReference type="SAM" id="Phobius"/>
    </source>
</evidence>
<feature type="transmembrane region" description="Helical" evidence="2">
    <location>
        <begin position="65"/>
        <end position="89"/>
    </location>
</feature>
<feature type="region of interest" description="Disordered" evidence="1">
    <location>
        <begin position="11"/>
        <end position="38"/>
    </location>
</feature>
<name>A0A8J5WIL2_ZIZPA</name>
<keyword evidence="2" id="KW-1133">Transmembrane helix</keyword>
<keyword evidence="4" id="KW-1185">Reference proteome</keyword>
<keyword evidence="2" id="KW-0812">Transmembrane</keyword>
<feature type="compositionally biased region" description="Basic and acidic residues" evidence="1">
    <location>
        <begin position="11"/>
        <end position="27"/>
    </location>
</feature>
<protein>
    <submittedName>
        <fullName evidence="3">Uncharacterized protein</fullName>
    </submittedName>
</protein>